<gene>
    <name evidence="3" type="ORF">HF526_03410</name>
</gene>
<reference evidence="3 4" key="1">
    <citation type="submission" date="2020-04" db="EMBL/GenBank/DDBJ databases">
        <authorList>
            <person name="Klaysubun C."/>
            <person name="Duangmal K."/>
            <person name="Lipun K."/>
        </authorList>
    </citation>
    <scope>NUCLEOTIDE SEQUENCE [LARGE SCALE GENOMIC DNA]</scope>
    <source>
        <strain evidence="3 4">K10HN5</strain>
    </source>
</reference>
<evidence type="ECO:0000256" key="1">
    <source>
        <dbReference type="SAM" id="Phobius"/>
    </source>
</evidence>
<proteinExistence type="predicted"/>
<keyword evidence="4" id="KW-1185">Reference proteome</keyword>
<dbReference type="Pfam" id="PF13472">
    <property type="entry name" value="Lipase_GDSL_2"/>
    <property type="match status" value="1"/>
</dbReference>
<comment type="caution">
    <text evidence="3">The sequence shown here is derived from an EMBL/GenBank/DDBJ whole genome shotgun (WGS) entry which is preliminary data.</text>
</comment>
<feature type="domain" description="SGNH hydrolase-type esterase" evidence="2">
    <location>
        <begin position="260"/>
        <end position="496"/>
    </location>
</feature>
<dbReference type="Gene3D" id="3.40.50.1110">
    <property type="entry name" value="SGNH hydrolase"/>
    <property type="match status" value="1"/>
</dbReference>
<accession>A0ABX1S634</accession>
<sequence length="513" mass="53682">MLMTAEDHPDFPQPAPRPRRGLRRRLRDLLGELRSWPTLLLIATCLLAGIPATIALTPNQELVTLGQHISVGARTPDLSLSGPAQLVQIGNTELDIPRLQVYGPLRPQLTLGPVQRNEAAAEVLHPGTTRQARADAVTTLGNGFLRWYAWGAAGLIVLTLAFCAVAGCARILVLLRRQSRAGHEHVTVAEVFPRCVGTIGRMTVLAVTASVLAWGAAGALVYTGAARGLQNVRSLSELVGAYHLSPSPVGPRVFGYSGAVIGDSRLARVGGPAPAGATADDQACERSTDSMAGELGRLLPAQVLNLACSGATIAQGLRAPQQRGATSVPAQIGLLKQVEGLRFVVVGIGPNDLGWGDFLTYCYGAADCADNLTQGEFDYRLAAFDREYGNLLQDLAELPGHPQVVIMTSYDVFAPGADCPDSRGPAGAAGLNPAKIRLLADRNAQLNAILAGGAEKYGFAVARPALATLCSAGHDGLGPDLQGLADPHPFHPTGIGSIRMAAAVARLITPAPR</sequence>
<organism evidence="3 4">
    <name type="scientific">Pseudonocardia acidicola</name>
    <dbReference type="NCBI Taxonomy" id="2724939"/>
    <lineage>
        <taxon>Bacteria</taxon>
        <taxon>Bacillati</taxon>
        <taxon>Actinomycetota</taxon>
        <taxon>Actinomycetes</taxon>
        <taxon>Pseudonocardiales</taxon>
        <taxon>Pseudonocardiaceae</taxon>
        <taxon>Pseudonocardia</taxon>
    </lineage>
</organism>
<keyword evidence="1" id="KW-1133">Transmembrane helix</keyword>
<evidence type="ECO:0000313" key="3">
    <source>
        <dbReference type="EMBL" id="NMH96374.1"/>
    </source>
</evidence>
<dbReference type="SUPFAM" id="SSF52266">
    <property type="entry name" value="SGNH hydrolase"/>
    <property type="match status" value="1"/>
</dbReference>
<feature type="transmembrane region" description="Helical" evidence="1">
    <location>
        <begin position="147"/>
        <end position="173"/>
    </location>
</feature>
<feature type="transmembrane region" description="Helical" evidence="1">
    <location>
        <begin position="204"/>
        <end position="225"/>
    </location>
</feature>
<keyword evidence="1" id="KW-0812">Transmembrane</keyword>
<dbReference type="InterPro" id="IPR013830">
    <property type="entry name" value="SGNH_hydro"/>
</dbReference>
<evidence type="ECO:0000259" key="2">
    <source>
        <dbReference type="Pfam" id="PF13472"/>
    </source>
</evidence>
<evidence type="ECO:0000313" key="4">
    <source>
        <dbReference type="Proteomes" id="UP000820669"/>
    </source>
</evidence>
<dbReference type="Proteomes" id="UP000820669">
    <property type="component" value="Unassembled WGS sequence"/>
</dbReference>
<feature type="transmembrane region" description="Helical" evidence="1">
    <location>
        <begin position="33"/>
        <end position="56"/>
    </location>
</feature>
<dbReference type="InterPro" id="IPR036514">
    <property type="entry name" value="SGNH_hydro_sf"/>
</dbReference>
<name>A0ABX1S634_9PSEU</name>
<protein>
    <recommendedName>
        <fullName evidence="2">SGNH hydrolase-type esterase domain-containing protein</fullName>
    </recommendedName>
</protein>
<keyword evidence="1" id="KW-0472">Membrane</keyword>
<dbReference type="EMBL" id="JAAXLA010000004">
    <property type="protein sequence ID" value="NMH96374.1"/>
    <property type="molecule type" value="Genomic_DNA"/>
</dbReference>